<dbReference type="Pfam" id="PF13499">
    <property type="entry name" value="EF-hand_7"/>
    <property type="match status" value="1"/>
</dbReference>
<dbReference type="VEuPathDB" id="ToxoDB:LOC34618580"/>
<sequence length="177" mass="20057">MTEIDGVVYKITQTQASCFKTAFGIFDVDGDGYITHNSMTHCYCASLREFVKLFRSVGQSPSDATLKRILDEFDPEKKDKIGLHTFLQICESPFFVDPIKEERLLECFRVFDGDALGRISAAELRFILQQMGEPLTDDEADKFIEWAMKVPDAITDGGLLNYDILARELINRDPDVS</sequence>
<feature type="domain" description="EF-hand" evidence="5">
    <location>
        <begin position="14"/>
        <end position="49"/>
    </location>
</feature>
<name>A0A1D3D7I4_9EIME</name>
<dbReference type="Proteomes" id="UP000095192">
    <property type="component" value="Unassembled WGS sequence"/>
</dbReference>
<evidence type="ECO:0000256" key="4">
    <source>
        <dbReference type="ARBA" id="ARBA00022990"/>
    </source>
</evidence>
<dbReference type="GO" id="GO:0016460">
    <property type="term" value="C:myosin II complex"/>
    <property type="evidence" value="ECO:0007669"/>
    <property type="project" value="TreeGrafter"/>
</dbReference>
<dbReference type="EMBL" id="JROU02000393">
    <property type="protein sequence ID" value="OEH79405.1"/>
    <property type="molecule type" value="Genomic_DNA"/>
</dbReference>
<feature type="domain" description="EF-hand" evidence="5">
    <location>
        <begin position="99"/>
        <end position="134"/>
    </location>
</feature>
<gene>
    <name evidence="6" type="ORF">cyc_03247</name>
</gene>
<dbReference type="PROSITE" id="PS50222">
    <property type="entry name" value="EF_HAND_2"/>
    <property type="match status" value="2"/>
</dbReference>
<dbReference type="InterPro" id="IPR050230">
    <property type="entry name" value="CALM/Myosin/TropC-like"/>
</dbReference>
<dbReference type="SUPFAM" id="SSF47473">
    <property type="entry name" value="EF-hand"/>
    <property type="match status" value="1"/>
</dbReference>
<dbReference type="PANTHER" id="PTHR23048:SF0">
    <property type="entry name" value="CALMODULIN LIKE 3"/>
    <property type="match status" value="1"/>
</dbReference>
<evidence type="ECO:0000313" key="7">
    <source>
        <dbReference type="Proteomes" id="UP000095192"/>
    </source>
</evidence>
<evidence type="ECO:0000256" key="2">
    <source>
        <dbReference type="ARBA" id="ARBA00022723"/>
    </source>
</evidence>
<proteinExistence type="predicted"/>
<comment type="caution">
    <text evidence="6">The sequence shown here is derived from an EMBL/GenBank/DDBJ whole genome shotgun (WGS) entry which is preliminary data.</text>
</comment>
<dbReference type="GO" id="GO:0005509">
    <property type="term" value="F:calcium ion binding"/>
    <property type="evidence" value="ECO:0007669"/>
    <property type="project" value="InterPro"/>
</dbReference>
<reference evidence="6 7" key="1">
    <citation type="journal article" date="2016" name="BMC Genomics">
        <title>Comparative genomics reveals Cyclospora cayetanensis possesses coccidia-like metabolism and invasion components but unique surface antigens.</title>
        <authorList>
            <person name="Liu S."/>
            <person name="Wang L."/>
            <person name="Zheng H."/>
            <person name="Xu Z."/>
            <person name="Roellig D.M."/>
            <person name="Li N."/>
            <person name="Frace M.A."/>
            <person name="Tang K."/>
            <person name="Arrowood M.J."/>
            <person name="Moss D.M."/>
            <person name="Zhang L."/>
            <person name="Feng Y."/>
            <person name="Xiao L."/>
        </authorList>
    </citation>
    <scope>NUCLEOTIDE SEQUENCE [LARGE SCALE GENOMIC DNA]</scope>
    <source>
        <strain evidence="6 7">CHN_HEN01</strain>
    </source>
</reference>
<dbReference type="FunFam" id="1.10.238.10:FF:000001">
    <property type="entry name" value="Calmodulin 1"/>
    <property type="match status" value="1"/>
</dbReference>
<accession>A0A1D3D7I4</accession>
<dbReference type="InParanoid" id="A0A1D3D7I4"/>
<dbReference type="Gene3D" id="1.10.238.10">
    <property type="entry name" value="EF-hand"/>
    <property type="match status" value="2"/>
</dbReference>
<dbReference type="VEuPathDB" id="ToxoDB:cyc_03247"/>
<dbReference type="SMART" id="SM00054">
    <property type="entry name" value="EFh"/>
    <property type="match status" value="3"/>
</dbReference>
<dbReference type="PANTHER" id="PTHR23048">
    <property type="entry name" value="MYOSIN LIGHT CHAIN 1, 3"/>
    <property type="match status" value="1"/>
</dbReference>
<dbReference type="InterPro" id="IPR002048">
    <property type="entry name" value="EF_hand_dom"/>
</dbReference>
<keyword evidence="4" id="KW-0007">Acetylation</keyword>
<evidence type="ECO:0000256" key="3">
    <source>
        <dbReference type="ARBA" id="ARBA00022737"/>
    </source>
</evidence>
<keyword evidence="2" id="KW-0479">Metal-binding</keyword>
<dbReference type="AlphaFoldDB" id="A0A1D3D7I4"/>
<evidence type="ECO:0000313" key="6">
    <source>
        <dbReference type="EMBL" id="OEH79405.1"/>
    </source>
</evidence>
<dbReference type="InterPro" id="IPR011992">
    <property type="entry name" value="EF-hand-dom_pair"/>
</dbReference>
<protein>
    <recommendedName>
        <fullName evidence="1">Calmodulin</fullName>
    </recommendedName>
</protein>
<keyword evidence="3" id="KW-0677">Repeat</keyword>
<keyword evidence="7" id="KW-1185">Reference proteome</keyword>
<evidence type="ECO:0000256" key="1">
    <source>
        <dbReference type="ARBA" id="ARBA00020786"/>
    </source>
</evidence>
<dbReference type="CDD" id="cd00051">
    <property type="entry name" value="EFh"/>
    <property type="match status" value="1"/>
</dbReference>
<organism evidence="6 7">
    <name type="scientific">Cyclospora cayetanensis</name>
    <dbReference type="NCBI Taxonomy" id="88456"/>
    <lineage>
        <taxon>Eukaryota</taxon>
        <taxon>Sar</taxon>
        <taxon>Alveolata</taxon>
        <taxon>Apicomplexa</taxon>
        <taxon>Conoidasida</taxon>
        <taxon>Coccidia</taxon>
        <taxon>Eucoccidiorida</taxon>
        <taxon>Eimeriorina</taxon>
        <taxon>Eimeriidae</taxon>
        <taxon>Cyclospora</taxon>
    </lineage>
</organism>
<evidence type="ECO:0000259" key="5">
    <source>
        <dbReference type="PROSITE" id="PS50222"/>
    </source>
</evidence>